<keyword evidence="3" id="KW-1185">Reference proteome</keyword>
<dbReference type="AlphaFoldDB" id="A0ABD2BH66"/>
<evidence type="ECO:0000313" key="2">
    <source>
        <dbReference type="EMBL" id="KAL2732099.1"/>
    </source>
</evidence>
<accession>A0ABD2BH66</accession>
<comment type="caution">
    <text evidence="2">The sequence shown here is derived from an EMBL/GenBank/DDBJ whole genome shotgun (WGS) entry which is preliminary data.</text>
</comment>
<proteinExistence type="predicted"/>
<protein>
    <submittedName>
        <fullName evidence="2">Fatty acyl-CoA reductase wat-like</fullName>
    </submittedName>
</protein>
<reference evidence="2 3" key="1">
    <citation type="journal article" date="2024" name="Ann. Entomol. Soc. Am.">
        <title>Genomic analyses of the southern and eastern yellowjacket wasps (Hymenoptera: Vespidae) reveal evolutionary signatures of social life.</title>
        <authorList>
            <person name="Catto M.A."/>
            <person name="Caine P.B."/>
            <person name="Orr S.E."/>
            <person name="Hunt B.G."/>
            <person name="Goodisman M.A.D."/>
        </authorList>
    </citation>
    <scope>NUCLEOTIDE SEQUENCE [LARGE SCALE GENOMIC DNA]</scope>
    <source>
        <strain evidence="2">233</strain>
        <tissue evidence="2">Head and thorax</tissue>
    </source>
</reference>
<dbReference type="EMBL" id="JAUDFV010000096">
    <property type="protein sequence ID" value="KAL2732099.1"/>
    <property type="molecule type" value="Genomic_DNA"/>
</dbReference>
<dbReference type="Proteomes" id="UP001607302">
    <property type="component" value="Unassembled WGS sequence"/>
</dbReference>
<organism evidence="2 3">
    <name type="scientific">Vespula squamosa</name>
    <name type="common">Southern yellow jacket</name>
    <name type="synonym">Wasp</name>
    <dbReference type="NCBI Taxonomy" id="30214"/>
    <lineage>
        <taxon>Eukaryota</taxon>
        <taxon>Metazoa</taxon>
        <taxon>Ecdysozoa</taxon>
        <taxon>Arthropoda</taxon>
        <taxon>Hexapoda</taxon>
        <taxon>Insecta</taxon>
        <taxon>Pterygota</taxon>
        <taxon>Neoptera</taxon>
        <taxon>Endopterygota</taxon>
        <taxon>Hymenoptera</taxon>
        <taxon>Apocrita</taxon>
        <taxon>Aculeata</taxon>
        <taxon>Vespoidea</taxon>
        <taxon>Vespidae</taxon>
        <taxon>Vespinae</taxon>
        <taxon>Vespula</taxon>
    </lineage>
</organism>
<name>A0ABD2BH66_VESSQ</name>
<evidence type="ECO:0000313" key="3">
    <source>
        <dbReference type="Proteomes" id="UP001607302"/>
    </source>
</evidence>
<sequence length="118" mass="14223">MLIFFYVYFVHLLPNLLIDTIALCVESKNLTSEHRELFFCDIKDLIRASYFQTYGVFLLVFLLHFTLLDTSSNETCYYQCSYYHYIGYSFQNTCNVRIFIQQDDLEKRLKLNFKEFNS</sequence>
<feature type="transmembrane region" description="Helical" evidence="1">
    <location>
        <begin position="6"/>
        <end position="25"/>
    </location>
</feature>
<gene>
    <name evidence="2" type="ORF">V1478_004358</name>
</gene>
<keyword evidence="1" id="KW-1133">Transmembrane helix</keyword>
<keyword evidence="1" id="KW-0812">Transmembrane</keyword>
<feature type="transmembrane region" description="Helical" evidence="1">
    <location>
        <begin position="45"/>
        <end position="67"/>
    </location>
</feature>
<evidence type="ECO:0000256" key="1">
    <source>
        <dbReference type="SAM" id="Phobius"/>
    </source>
</evidence>
<keyword evidence="1" id="KW-0472">Membrane</keyword>